<evidence type="ECO:0000256" key="5">
    <source>
        <dbReference type="ARBA" id="ARBA00022777"/>
    </source>
</evidence>
<dbReference type="Gene3D" id="1.10.510.10">
    <property type="entry name" value="Transferase(Phosphotransferase) domain 1"/>
    <property type="match status" value="1"/>
</dbReference>
<protein>
    <recommendedName>
        <fullName evidence="1">non-specific serine/threonine protein kinase</fullName>
        <ecNumber evidence="1">2.7.11.1</ecNumber>
    </recommendedName>
</protein>
<keyword evidence="4" id="KW-0547">Nucleotide-binding</keyword>
<gene>
    <name evidence="10" type="ORF">F5878DRAFT_528679</name>
</gene>
<dbReference type="GO" id="GO:0005634">
    <property type="term" value="C:nucleus"/>
    <property type="evidence" value="ECO:0007669"/>
    <property type="project" value="TreeGrafter"/>
</dbReference>
<comment type="catalytic activity">
    <reaction evidence="8">
        <text>L-seryl-[protein] + ATP = O-phospho-L-seryl-[protein] + ADP + H(+)</text>
        <dbReference type="Rhea" id="RHEA:17989"/>
        <dbReference type="Rhea" id="RHEA-COMP:9863"/>
        <dbReference type="Rhea" id="RHEA-COMP:11604"/>
        <dbReference type="ChEBI" id="CHEBI:15378"/>
        <dbReference type="ChEBI" id="CHEBI:29999"/>
        <dbReference type="ChEBI" id="CHEBI:30616"/>
        <dbReference type="ChEBI" id="CHEBI:83421"/>
        <dbReference type="ChEBI" id="CHEBI:456216"/>
        <dbReference type="EC" id="2.7.11.1"/>
    </reaction>
</comment>
<dbReference type="Proteomes" id="UP001163846">
    <property type="component" value="Unassembled WGS sequence"/>
</dbReference>
<dbReference type="EMBL" id="MU805987">
    <property type="protein sequence ID" value="KAJ3843042.1"/>
    <property type="molecule type" value="Genomic_DNA"/>
</dbReference>
<feature type="domain" description="Protein kinase" evidence="9">
    <location>
        <begin position="69"/>
        <end position="457"/>
    </location>
</feature>
<dbReference type="InterPro" id="IPR000719">
    <property type="entry name" value="Prot_kinase_dom"/>
</dbReference>
<dbReference type="InterPro" id="IPR008266">
    <property type="entry name" value="Tyr_kinase_AS"/>
</dbReference>
<sequence>MAFFQFGIKRRGSPLLFSSTRTLHHVSTPRASPRRFAPPSLDNIEEVEAYWAGGFHPISIGDCFAQGRYRVLHKLGYGGSSTVWLARDREDSGKLVTLKVLRADSSSTRNPALIIPDILRAASLDCSGIQLVDDHFFVEGPNGSHLSLVSSFAGPSIPVMLDCPGRVAGSRRLRSDLARKVAKQIAMSLYCMHRTGVVHGDITTSNILFSLSPHVITGWADADVYNNLGRPETEQVRSHDGKPGPASAPTELVAPIDNANLMNSSLIQESVMLADFGQSYMVASPPKDYTPATLPNYYSPEARFEGRASFEADIWALGCTIFEIRSGFPLFSSFLGSDADILKQTVEILGRLPDPWWEAFEERALWFEDDGEPKNIQDQESAGVFLYASKSSVQEQLQSVGTQDEAPLSDEGFMFEKSGIRLTEREVDLLADLLGKMLKYRPEDRIGMQEVLVHPWFTVLD</sequence>
<keyword evidence="3" id="KW-0808">Transferase</keyword>
<evidence type="ECO:0000313" key="10">
    <source>
        <dbReference type="EMBL" id="KAJ3843042.1"/>
    </source>
</evidence>
<dbReference type="PANTHER" id="PTHR47634">
    <property type="entry name" value="PROTEIN KINASE DOMAIN-CONTAINING PROTEIN-RELATED"/>
    <property type="match status" value="1"/>
</dbReference>
<evidence type="ECO:0000256" key="6">
    <source>
        <dbReference type="ARBA" id="ARBA00022840"/>
    </source>
</evidence>
<evidence type="ECO:0000256" key="7">
    <source>
        <dbReference type="ARBA" id="ARBA00047899"/>
    </source>
</evidence>
<evidence type="ECO:0000256" key="2">
    <source>
        <dbReference type="ARBA" id="ARBA00022527"/>
    </source>
</evidence>
<evidence type="ECO:0000256" key="3">
    <source>
        <dbReference type="ARBA" id="ARBA00022679"/>
    </source>
</evidence>
<dbReference type="AlphaFoldDB" id="A0AA38UIH7"/>
<dbReference type="EC" id="2.7.11.1" evidence="1"/>
<dbReference type="GO" id="GO:0050684">
    <property type="term" value="P:regulation of mRNA processing"/>
    <property type="evidence" value="ECO:0007669"/>
    <property type="project" value="TreeGrafter"/>
</dbReference>
<keyword evidence="5 10" id="KW-0418">Kinase</keyword>
<dbReference type="PANTHER" id="PTHR47634:SF9">
    <property type="entry name" value="PROTEIN KINASE DOMAIN-CONTAINING PROTEIN-RELATED"/>
    <property type="match status" value="1"/>
</dbReference>
<keyword evidence="11" id="KW-1185">Reference proteome</keyword>
<keyword evidence="6" id="KW-0067">ATP-binding</keyword>
<dbReference type="InterPro" id="IPR011009">
    <property type="entry name" value="Kinase-like_dom_sf"/>
</dbReference>
<dbReference type="GO" id="GO:0000245">
    <property type="term" value="P:spliceosomal complex assembly"/>
    <property type="evidence" value="ECO:0007669"/>
    <property type="project" value="TreeGrafter"/>
</dbReference>
<evidence type="ECO:0000313" key="11">
    <source>
        <dbReference type="Proteomes" id="UP001163846"/>
    </source>
</evidence>
<dbReference type="PROSITE" id="PS00109">
    <property type="entry name" value="PROTEIN_KINASE_TYR"/>
    <property type="match status" value="1"/>
</dbReference>
<dbReference type="GO" id="GO:0005524">
    <property type="term" value="F:ATP binding"/>
    <property type="evidence" value="ECO:0007669"/>
    <property type="project" value="UniProtKB-KW"/>
</dbReference>
<dbReference type="SUPFAM" id="SSF56112">
    <property type="entry name" value="Protein kinase-like (PK-like)"/>
    <property type="match status" value="1"/>
</dbReference>
<dbReference type="GO" id="GO:0005737">
    <property type="term" value="C:cytoplasm"/>
    <property type="evidence" value="ECO:0007669"/>
    <property type="project" value="TreeGrafter"/>
</dbReference>
<dbReference type="Pfam" id="PF00069">
    <property type="entry name" value="Pkinase"/>
    <property type="match status" value="2"/>
</dbReference>
<dbReference type="PROSITE" id="PS50011">
    <property type="entry name" value="PROTEIN_KINASE_DOM"/>
    <property type="match status" value="1"/>
</dbReference>
<dbReference type="InterPro" id="IPR051334">
    <property type="entry name" value="SRPK"/>
</dbReference>
<evidence type="ECO:0000256" key="1">
    <source>
        <dbReference type="ARBA" id="ARBA00012513"/>
    </source>
</evidence>
<dbReference type="GO" id="GO:0004674">
    <property type="term" value="F:protein serine/threonine kinase activity"/>
    <property type="evidence" value="ECO:0007669"/>
    <property type="project" value="UniProtKB-KW"/>
</dbReference>
<evidence type="ECO:0000256" key="4">
    <source>
        <dbReference type="ARBA" id="ARBA00022741"/>
    </source>
</evidence>
<evidence type="ECO:0000256" key="8">
    <source>
        <dbReference type="ARBA" id="ARBA00048679"/>
    </source>
</evidence>
<reference evidence="10" key="1">
    <citation type="submission" date="2022-08" db="EMBL/GenBank/DDBJ databases">
        <authorList>
            <consortium name="DOE Joint Genome Institute"/>
            <person name="Min B."/>
            <person name="Riley R."/>
            <person name="Sierra-Patev S."/>
            <person name="Naranjo-Ortiz M."/>
            <person name="Looney B."/>
            <person name="Konkel Z."/>
            <person name="Slot J.C."/>
            <person name="Sakamoto Y."/>
            <person name="Steenwyk J.L."/>
            <person name="Rokas A."/>
            <person name="Carro J."/>
            <person name="Camarero S."/>
            <person name="Ferreira P."/>
            <person name="Molpeceres G."/>
            <person name="Ruiz-Duenas F.J."/>
            <person name="Serrano A."/>
            <person name="Henrissat B."/>
            <person name="Drula E."/>
            <person name="Hughes K.W."/>
            <person name="Mata J.L."/>
            <person name="Ishikawa N.K."/>
            <person name="Vargas-Isla R."/>
            <person name="Ushijima S."/>
            <person name="Smith C.A."/>
            <person name="Ahrendt S."/>
            <person name="Andreopoulos W."/>
            <person name="He G."/>
            <person name="Labutti K."/>
            <person name="Lipzen A."/>
            <person name="Ng V."/>
            <person name="Sandor L."/>
            <person name="Barry K."/>
            <person name="Martinez A.T."/>
            <person name="Xiao Y."/>
            <person name="Gibbons J.G."/>
            <person name="Terashima K."/>
            <person name="Hibbett D.S."/>
            <person name="Grigoriev I.V."/>
        </authorList>
    </citation>
    <scope>NUCLEOTIDE SEQUENCE</scope>
    <source>
        <strain evidence="10">TFB9207</strain>
    </source>
</reference>
<comment type="caution">
    <text evidence="10">The sequence shown here is derived from an EMBL/GenBank/DDBJ whole genome shotgun (WGS) entry which is preliminary data.</text>
</comment>
<comment type="catalytic activity">
    <reaction evidence="7">
        <text>L-threonyl-[protein] + ATP = O-phospho-L-threonyl-[protein] + ADP + H(+)</text>
        <dbReference type="Rhea" id="RHEA:46608"/>
        <dbReference type="Rhea" id="RHEA-COMP:11060"/>
        <dbReference type="Rhea" id="RHEA-COMP:11605"/>
        <dbReference type="ChEBI" id="CHEBI:15378"/>
        <dbReference type="ChEBI" id="CHEBI:30013"/>
        <dbReference type="ChEBI" id="CHEBI:30616"/>
        <dbReference type="ChEBI" id="CHEBI:61977"/>
        <dbReference type="ChEBI" id="CHEBI:456216"/>
        <dbReference type="EC" id="2.7.11.1"/>
    </reaction>
</comment>
<accession>A0AA38UIH7</accession>
<dbReference type="Gene3D" id="3.30.200.20">
    <property type="entry name" value="Phosphorylase Kinase, domain 1"/>
    <property type="match status" value="1"/>
</dbReference>
<proteinExistence type="predicted"/>
<dbReference type="SMART" id="SM00220">
    <property type="entry name" value="S_TKc"/>
    <property type="match status" value="1"/>
</dbReference>
<evidence type="ECO:0000259" key="9">
    <source>
        <dbReference type="PROSITE" id="PS50011"/>
    </source>
</evidence>
<keyword evidence="2" id="KW-0723">Serine/threonine-protein kinase</keyword>
<name>A0AA38UIH7_9AGAR</name>
<organism evidence="10 11">
    <name type="scientific">Lentinula raphanica</name>
    <dbReference type="NCBI Taxonomy" id="153919"/>
    <lineage>
        <taxon>Eukaryota</taxon>
        <taxon>Fungi</taxon>
        <taxon>Dikarya</taxon>
        <taxon>Basidiomycota</taxon>
        <taxon>Agaricomycotina</taxon>
        <taxon>Agaricomycetes</taxon>
        <taxon>Agaricomycetidae</taxon>
        <taxon>Agaricales</taxon>
        <taxon>Marasmiineae</taxon>
        <taxon>Omphalotaceae</taxon>
        <taxon>Lentinula</taxon>
    </lineage>
</organism>